<dbReference type="SUPFAM" id="SSF63380">
    <property type="entry name" value="Riboflavin synthase domain-like"/>
    <property type="match status" value="1"/>
</dbReference>
<dbReference type="EMBL" id="WNME01000020">
    <property type="protein sequence ID" value="MUB65977.1"/>
    <property type="molecule type" value="Genomic_DNA"/>
</dbReference>
<proteinExistence type="predicted"/>
<evidence type="ECO:0000259" key="1">
    <source>
        <dbReference type="Pfam" id="PF10418"/>
    </source>
</evidence>
<dbReference type="InterPro" id="IPR019480">
    <property type="entry name" value="Dihydroorotate_DH_Fe-S-bd"/>
</dbReference>
<organism evidence="2 3">
    <name type="scientific">Hungatella hathewayi</name>
    <dbReference type="NCBI Taxonomy" id="154046"/>
    <lineage>
        <taxon>Bacteria</taxon>
        <taxon>Bacillati</taxon>
        <taxon>Bacillota</taxon>
        <taxon>Clostridia</taxon>
        <taxon>Lachnospirales</taxon>
        <taxon>Lachnospiraceae</taxon>
        <taxon>Hungatella</taxon>
    </lineage>
</organism>
<dbReference type="AlphaFoldDB" id="A0AAW9WLY9"/>
<reference evidence="2 3" key="1">
    <citation type="submission" date="2019-09" db="EMBL/GenBank/DDBJ databases">
        <title>Draft genome sequencing of Hungatella hathewayi 123Y-2.</title>
        <authorList>
            <person name="Lv Q."/>
            <person name="Li S."/>
        </authorList>
    </citation>
    <scope>NUCLEOTIDE SEQUENCE [LARGE SCALE GENOMIC DNA]</scope>
    <source>
        <strain evidence="2 3">123Y-2</strain>
    </source>
</reference>
<comment type="caution">
    <text evidence="2">The sequence shown here is derived from an EMBL/GenBank/DDBJ whole genome shotgun (WGS) entry which is preliminary data.</text>
</comment>
<protein>
    <recommendedName>
        <fullName evidence="1">Dihydroorotate dehydrogenase electron transfer subunit iron-sulphur cluster binding domain-containing protein</fullName>
    </recommendedName>
</protein>
<feature type="domain" description="Dihydroorotate dehydrogenase electron transfer subunit iron-sulphur cluster binding" evidence="1">
    <location>
        <begin position="194"/>
        <end position="230"/>
    </location>
</feature>
<evidence type="ECO:0000313" key="3">
    <source>
        <dbReference type="Proteomes" id="UP000434223"/>
    </source>
</evidence>
<sequence length="243" mass="26827">MGYKEVHNSKIINKTTYTAKDGRSYSMLELTYPNFSYTPGQFVMIQTPDDGFNWAYPYLIYGSSPDSVTVLARERASIFKREAGNKEVVWGANGTGLTNPPTLIITEPAAFFLAAPICKSYPNATLILIGDKASVPEELCPDQTVFLTDLKEICSKIEAADQICLMLNLGTLEPLMSQVSETAKEKTMLFVSTQIGCGIGACRACYLHSPEMQAGFPVCCNGPFLPYNQINFEVDRNCFTTFI</sequence>
<gene>
    <name evidence="2" type="ORF">GNE07_23430</name>
</gene>
<dbReference type="InterPro" id="IPR017938">
    <property type="entry name" value="Riboflavin_synthase-like_b-brl"/>
</dbReference>
<name>A0AAW9WLY9_9FIRM</name>
<accession>A0AAW9WLY9</accession>
<dbReference type="RefSeq" id="WP_155560931.1">
    <property type="nucleotide sequence ID" value="NZ_JBDMEG010000018.1"/>
</dbReference>
<dbReference type="Pfam" id="PF10418">
    <property type="entry name" value="DHODB_Fe-S_bind"/>
    <property type="match status" value="1"/>
</dbReference>
<dbReference type="Proteomes" id="UP000434223">
    <property type="component" value="Unassembled WGS sequence"/>
</dbReference>
<evidence type="ECO:0000313" key="2">
    <source>
        <dbReference type="EMBL" id="MUB65977.1"/>
    </source>
</evidence>